<protein>
    <submittedName>
        <fullName evidence="1">Type II toxin-antitoxin system RelE/ParE family toxin</fullName>
    </submittedName>
</protein>
<sequence>MAIYVLKAFDKNTKGDGIDDAALCKAAQEVISGKYEASLGGGVFKKRIPLPGTGKSGGARAVIAFKMGKHLFFLNGYAKSATSSNGKEIPDDVLKAYRKFAADLFGMTQAQIDAQVQAETMREVKCDG</sequence>
<evidence type="ECO:0000313" key="4">
    <source>
        <dbReference type="Proteomes" id="UP000182314"/>
    </source>
</evidence>
<dbReference type="PIRSF" id="PIRSF018634">
    <property type="entry name" value="UCP018634"/>
    <property type="match status" value="1"/>
</dbReference>
<organism evidence="2 4">
    <name type="scientific">Kosakonia oryzae</name>
    <dbReference type="NCBI Taxonomy" id="497725"/>
    <lineage>
        <taxon>Bacteria</taxon>
        <taxon>Pseudomonadati</taxon>
        <taxon>Pseudomonadota</taxon>
        <taxon>Gammaproteobacteria</taxon>
        <taxon>Enterobacterales</taxon>
        <taxon>Enterobacteriaceae</taxon>
        <taxon>Kosakonia</taxon>
    </lineage>
</organism>
<reference evidence="2 4" key="1">
    <citation type="submission" date="2016-10" db="EMBL/GenBank/DDBJ databases">
        <authorList>
            <person name="Varghese N."/>
            <person name="Submissions S."/>
        </authorList>
    </citation>
    <scope>NUCLEOTIDE SEQUENCE [LARGE SCALE GENOMIC DNA]</scope>
    <source>
        <strain evidence="2 4">CGMCC 1.7012</strain>
    </source>
</reference>
<gene>
    <name evidence="1" type="ORF">AWR26_23325</name>
    <name evidence="2" type="ORF">SAMN05216286_3850</name>
</gene>
<dbReference type="Proteomes" id="UP000182314">
    <property type="component" value="Unassembled WGS sequence"/>
</dbReference>
<evidence type="ECO:0000313" key="1">
    <source>
        <dbReference type="EMBL" id="ANI84937.1"/>
    </source>
</evidence>
<reference evidence="1 3" key="2">
    <citation type="submission" date="2021-03" db="EMBL/GenBank/DDBJ databases">
        <authorList>
            <person name="Li Y."/>
            <person name="Li S."/>
            <person name="Chen M."/>
            <person name="Peng G."/>
            <person name="Tan Z."/>
            <person name="An Q."/>
        </authorList>
    </citation>
    <scope>NUCLEOTIDE SEQUENCE [LARGE SCALE GENOMIC DNA]</scope>
    <source>
        <strain evidence="1 3">Ola 51</strain>
    </source>
</reference>
<dbReference type="Proteomes" id="UP000078227">
    <property type="component" value="Chromosome"/>
</dbReference>
<dbReference type="InterPro" id="IPR009387">
    <property type="entry name" value="HigB-2"/>
</dbReference>
<evidence type="ECO:0000313" key="2">
    <source>
        <dbReference type="EMBL" id="SFC99881.1"/>
    </source>
</evidence>
<proteinExistence type="predicted"/>
<accession>A0AA94H694</accession>
<dbReference type="KEGG" id="kor:AWR26_23325"/>
<name>A0AA94H694_9ENTR</name>
<keyword evidence="3" id="KW-1185">Reference proteome</keyword>
<dbReference type="RefSeq" id="WP_064568758.1">
    <property type="nucleotide sequence ID" value="NZ_CP014007.2"/>
</dbReference>
<dbReference type="EMBL" id="FOKO01000005">
    <property type="protein sequence ID" value="SFC99881.1"/>
    <property type="molecule type" value="Genomic_DNA"/>
</dbReference>
<evidence type="ECO:0000313" key="3">
    <source>
        <dbReference type="Proteomes" id="UP000078227"/>
    </source>
</evidence>
<dbReference type="AlphaFoldDB" id="A0AA94H694"/>
<dbReference type="Pfam" id="PF06296">
    <property type="entry name" value="RelE"/>
    <property type="match status" value="1"/>
</dbReference>
<dbReference type="EMBL" id="CP014007">
    <property type="protein sequence ID" value="ANI84937.1"/>
    <property type="molecule type" value="Genomic_DNA"/>
</dbReference>